<dbReference type="EC" id="2.7.4.16" evidence="2"/>
<feature type="binding site" evidence="2">
    <location>
        <begin position="121"/>
        <end position="122"/>
    </location>
    <ligand>
        <name>ATP</name>
        <dbReference type="ChEBI" id="CHEBI:30616"/>
    </ligand>
</feature>
<dbReference type="GO" id="GO:0005524">
    <property type="term" value="F:ATP binding"/>
    <property type="evidence" value="ECO:0007669"/>
    <property type="project" value="UniProtKB-UniRule"/>
</dbReference>
<sequence>MPLSEFALIQRFFTKQRVINPSTLLGIGDDCALLSIPDGYELAVTTDTMVENVHFFAGTDPDLLGHKLLAVNLSDLAAMGAKPVSVTLALTLPRVDENWLTAFAQGFLKLAERYSVDLIGGDTTSGPLTLTVQAMGLVPKDQALRRSSAHPGDFIYMTGLLGDAGLGLKIKQGYDCADSEAALMRFNRPEPQVEAGQALIGIANACIDLSDGLAGDLAHILEQSQVGACLDWDALPLSNAVLSYITDTGDWSMPLTAGDDYELCFTVSPGQADKLTIAATKIGIIESQPGLRLSRTGHIEPLEVKGFEHFS</sequence>
<dbReference type="Pfam" id="PF00586">
    <property type="entry name" value="AIRS"/>
    <property type="match status" value="1"/>
</dbReference>
<keyword evidence="1 2" id="KW-0784">Thiamine biosynthesis</keyword>
<comment type="caution">
    <text evidence="5">The sequence shown here is derived from an EMBL/GenBank/DDBJ whole genome shotgun (WGS) entry which is preliminary data.</text>
</comment>
<comment type="function">
    <text evidence="2">Catalyzes the ATP-dependent phosphorylation of thiamine-monophosphate (TMP) to form thiamine-pyrophosphate (TPP), the active form of vitamin B1.</text>
</comment>
<dbReference type="Gene3D" id="3.90.650.10">
    <property type="entry name" value="PurM-like C-terminal domain"/>
    <property type="match status" value="1"/>
</dbReference>
<comment type="pathway">
    <text evidence="2">Cofactor biosynthesis; thiamine diphosphate biosynthesis; thiamine diphosphate from thiamine phosphate: step 1/1.</text>
</comment>
<dbReference type="GO" id="GO:0009030">
    <property type="term" value="F:thiamine-phosphate kinase activity"/>
    <property type="evidence" value="ECO:0007669"/>
    <property type="project" value="UniProtKB-UniRule"/>
</dbReference>
<protein>
    <recommendedName>
        <fullName evidence="2">Thiamine-monophosphate kinase</fullName>
        <shortName evidence="2">TMP kinase</shortName>
        <shortName evidence="2">Thiamine-phosphate kinase</shortName>
        <ecNumber evidence="2">2.7.4.16</ecNumber>
    </recommendedName>
</protein>
<evidence type="ECO:0000313" key="5">
    <source>
        <dbReference type="EMBL" id="MDI1231895.1"/>
    </source>
</evidence>
<evidence type="ECO:0000256" key="2">
    <source>
        <dbReference type="HAMAP-Rule" id="MF_02128"/>
    </source>
</evidence>
<dbReference type="InterPro" id="IPR006283">
    <property type="entry name" value="ThiL-like"/>
</dbReference>
<feature type="binding site" evidence="2">
    <location>
        <position position="30"/>
    </location>
    <ligand>
        <name>Mg(2+)</name>
        <dbReference type="ChEBI" id="CHEBI:18420"/>
        <label>4</label>
    </ligand>
</feature>
<dbReference type="Proteomes" id="UP001160519">
    <property type="component" value="Unassembled WGS sequence"/>
</dbReference>
<dbReference type="GO" id="GO:0000287">
    <property type="term" value="F:magnesium ion binding"/>
    <property type="evidence" value="ECO:0007669"/>
    <property type="project" value="UniProtKB-UniRule"/>
</dbReference>
<feature type="binding site" evidence="2">
    <location>
        <position position="75"/>
    </location>
    <ligand>
        <name>Mg(2+)</name>
        <dbReference type="ChEBI" id="CHEBI:18420"/>
        <label>4</label>
    </ligand>
</feature>
<keyword evidence="2" id="KW-0460">Magnesium</keyword>
<comment type="caution">
    <text evidence="2">Lacks conserved residue(s) required for the propagation of feature annotation.</text>
</comment>
<evidence type="ECO:0000259" key="3">
    <source>
        <dbReference type="Pfam" id="PF00586"/>
    </source>
</evidence>
<feature type="binding site" evidence="2">
    <location>
        <position position="210"/>
    </location>
    <ligand>
        <name>ATP</name>
        <dbReference type="ChEBI" id="CHEBI:30616"/>
    </ligand>
</feature>
<dbReference type="InterPro" id="IPR010918">
    <property type="entry name" value="PurM-like_C_dom"/>
</dbReference>
<feature type="domain" description="PurM-like N-terminal" evidence="3">
    <location>
        <begin position="28"/>
        <end position="138"/>
    </location>
</feature>
<feature type="binding site" evidence="2">
    <location>
        <position position="146"/>
    </location>
    <ligand>
        <name>ATP</name>
        <dbReference type="ChEBI" id="CHEBI:30616"/>
    </ligand>
</feature>
<feature type="binding site" evidence="2">
    <location>
        <position position="30"/>
    </location>
    <ligand>
        <name>Mg(2+)</name>
        <dbReference type="ChEBI" id="CHEBI:18420"/>
        <label>3</label>
    </ligand>
</feature>
<dbReference type="NCBIfam" id="TIGR01379">
    <property type="entry name" value="thiL"/>
    <property type="match status" value="1"/>
</dbReference>
<feature type="binding site" evidence="2">
    <location>
        <position position="46"/>
    </location>
    <ligand>
        <name>Mg(2+)</name>
        <dbReference type="ChEBI" id="CHEBI:18420"/>
        <label>1</label>
    </ligand>
</feature>
<dbReference type="PANTHER" id="PTHR30270:SF0">
    <property type="entry name" value="THIAMINE-MONOPHOSPHATE KINASE"/>
    <property type="match status" value="1"/>
</dbReference>
<feature type="binding site" evidence="2">
    <location>
        <position position="75"/>
    </location>
    <ligand>
        <name>Mg(2+)</name>
        <dbReference type="ChEBI" id="CHEBI:18420"/>
        <label>3</label>
    </ligand>
</feature>
<dbReference type="SUPFAM" id="SSF56042">
    <property type="entry name" value="PurM C-terminal domain-like"/>
    <property type="match status" value="1"/>
</dbReference>
<dbReference type="PIRSF" id="PIRSF005303">
    <property type="entry name" value="Thiam_monoph_kin"/>
    <property type="match status" value="1"/>
</dbReference>
<dbReference type="GO" id="GO:0009229">
    <property type="term" value="P:thiamine diphosphate biosynthetic process"/>
    <property type="evidence" value="ECO:0007669"/>
    <property type="project" value="UniProtKB-UniRule"/>
</dbReference>
<comment type="miscellaneous">
    <text evidence="2">Reaction mechanism of ThiL seems to utilize a direct, inline transfer of the gamma-phosphate of ATP to TMP rather than a phosphorylated enzyme intermediate.</text>
</comment>
<comment type="similarity">
    <text evidence="2">Belongs to the thiamine-monophosphate kinase family.</text>
</comment>
<evidence type="ECO:0000313" key="6">
    <source>
        <dbReference type="Proteomes" id="UP001160519"/>
    </source>
</evidence>
<organism evidence="5 6">
    <name type="scientific">Candidatus Methylobacter titanis</name>
    <dbReference type="NCBI Taxonomy" id="3053457"/>
    <lineage>
        <taxon>Bacteria</taxon>
        <taxon>Pseudomonadati</taxon>
        <taxon>Pseudomonadota</taxon>
        <taxon>Gammaproteobacteria</taxon>
        <taxon>Methylococcales</taxon>
        <taxon>Methylococcaceae</taxon>
        <taxon>Methylobacter</taxon>
    </lineage>
</organism>
<feature type="binding site" evidence="2">
    <location>
        <position position="208"/>
    </location>
    <ligand>
        <name>Mg(2+)</name>
        <dbReference type="ChEBI" id="CHEBI:18420"/>
        <label>3</label>
    </ligand>
</feature>
<feature type="binding site" evidence="2">
    <location>
        <position position="122"/>
    </location>
    <ligand>
        <name>Mg(2+)</name>
        <dbReference type="ChEBI" id="CHEBI:18420"/>
        <label>1</label>
    </ligand>
</feature>
<feature type="binding site" evidence="2">
    <location>
        <position position="211"/>
    </location>
    <ligand>
        <name>Mg(2+)</name>
        <dbReference type="ChEBI" id="CHEBI:18420"/>
        <label>5</label>
    </ligand>
</feature>
<comment type="catalytic activity">
    <reaction evidence="2">
        <text>thiamine phosphate + ATP = thiamine diphosphate + ADP</text>
        <dbReference type="Rhea" id="RHEA:15913"/>
        <dbReference type="ChEBI" id="CHEBI:30616"/>
        <dbReference type="ChEBI" id="CHEBI:37575"/>
        <dbReference type="ChEBI" id="CHEBI:58937"/>
        <dbReference type="ChEBI" id="CHEBI:456216"/>
        <dbReference type="EC" id="2.7.4.16"/>
    </reaction>
</comment>
<evidence type="ECO:0000256" key="1">
    <source>
        <dbReference type="ARBA" id="ARBA00022977"/>
    </source>
</evidence>
<dbReference type="CDD" id="cd02194">
    <property type="entry name" value="ThiL"/>
    <property type="match status" value="1"/>
</dbReference>
<keyword evidence="2 5" id="KW-0808">Transferase</keyword>
<dbReference type="InterPro" id="IPR036921">
    <property type="entry name" value="PurM-like_N_sf"/>
</dbReference>
<keyword evidence="2" id="KW-0479">Metal-binding</keyword>
<dbReference type="HAMAP" id="MF_02128">
    <property type="entry name" value="TMP_kinase"/>
    <property type="match status" value="1"/>
</dbReference>
<dbReference type="Pfam" id="PF02769">
    <property type="entry name" value="AIRS_C"/>
    <property type="match status" value="1"/>
</dbReference>
<feature type="binding site" evidence="2">
    <location>
        <position position="307"/>
    </location>
    <ligand>
        <name>substrate</name>
    </ligand>
</feature>
<gene>
    <name evidence="2 5" type="primary">thiL</name>
    <name evidence="5" type="ORF">PSU93_12165</name>
</gene>
<feature type="binding site" evidence="2">
    <location>
        <position position="75"/>
    </location>
    <ligand>
        <name>Mg(2+)</name>
        <dbReference type="ChEBI" id="CHEBI:18420"/>
        <label>2</label>
    </ligand>
</feature>
<feature type="binding site" evidence="2">
    <location>
        <position position="259"/>
    </location>
    <ligand>
        <name>substrate</name>
    </ligand>
</feature>
<accession>A0AA43TQI2</accession>
<dbReference type="GO" id="GO:0009228">
    <property type="term" value="P:thiamine biosynthetic process"/>
    <property type="evidence" value="ECO:0007669"/>
    <property type="project" value="UniProtKB-KW"/>
</dbReference>
<keyword evidence="2" id="KW-0067">ATP-binding</keyword>
<feature type="binding site" evidence="2">
    <location>
        <position position="47"/>
    </location>
    <ligand>
        <name>Mg(2+)</name>
        <dbReference type="ChEBI" id="CHEBI:18420"/>
        <label>2</label>
    </ligand>
</feature>
<evidence type="ECO:0000259" key="4">
    <source>
        <dbReference type="Pfam" id="PF02769"/>
    </source>
</evidence>
<dbReference type="InterPro" id="IPR036676">
    <property type="entry name" value="PurM-like_C_sf"/>
</dbReference>
<dbReference type="PANTHER" id="PTHR30270">
    <property type="entry name" value="THIAMINE-MONOPHOSPHATE KINASE"/>
    <property type="match status" value="1"/>
</dbReference>
<feature type="binding site" evidence="2">
    <location>
        <position position="45"/>
    </location>
    <ligand>
        <name>Mg(2+)</name>
        <dbReference type="ChEBI" id="CHEBI:18420"/>
        <label>4</label>
    </ligand>
</feature>
<dbReference type="SUPFAM" id="SSF55326">
    <property type="entry name" value="PurM N-terminal domain-like"/>
    <property type="match status" value="1"/>
</dbReference>
<proteinExistence type="inferred from homology"/>
<dbReference type="EMBL" id="JAQSDF010000047">
    <property type="protein sequence ID" value="MDI1231895.1"/>
    <property type="molecule type" value="Genomic_DNA"/>
</dbReference>
<name>A0AA43TQI2_9GAMM</name>
<feature type="binding site" evidence="2">
    <location>
        <position position="47"/>
    </location>
    <ligand>
        <name>Mg(2+)</name>
        <dbReference type="ChEBI" id="CHEBI:18420"/>
        <label>1</label>
    </ligand>
</feature>
<keyword evidence="6" id="KW-1185">Reference proteome</keyword>
<reference evidence="5" key="1">
    <citation type="submission" date="2023-01" db="EMBL/GenBank/DDBJ databases">
        <title>Biogeochemical cycle of methane in antarctic sediments.</title>
        <authorList>
            <person name="Roldan D.M."/>
            <person name="Menes R.J."/>
        </authorList>
    </citation>
    <scope>NUCLEOTIDE SEQUENCE [LARGE SCALE GENOMIC DNA]</scope>
    <source>
        <strain evidence="5">K-2018 MAG008</strain>
    </source>
</reference>
<keyword evidence="2" id="KW-0547">Nucleotide-binding</keyword>
<dbReference type="InterPro" id="IPR016188">
    <property type="entry name" value="PurM-like_N"/>
</dbReference>
<dbReference type="AlphaFoldDB" id="A0AA43TQI2"/>
<feature type="domain" description="PurM-like C-terminal" evidence="4">
    <location>
        <begin position="151"/>
        <end position="276"/>
    </location>
</feature>
<feature type="binding site" evidence="2">
    <location>
        <position position="54"/>
    </location>
    <ligand>
        <name>substrate</name>
    </ligand>
</feature>
<dbReference type="Gene3D" id="3.30.1330.10">
    <property type="entry name" value="PurM-like, N-terminal domain"/>
    <property type="match status" value="1"/>
</dbReference>
<keyword evidence="2 5" id="KW-0418">Kinase</keyword>